<evidence type="ECO:0000313" key="3">
    <source>
        <dbReference type="Proteomes" id="UP000292702"/>
    </source>
</evidence>
<sequence>MDDLCAGLVILTINSNFPDSPSGRPASRPSIHPTSRLPPVHPSVRPSSIHRSITQD</sequence>
<accession>A0A4R0RKK2</accession>
<keyword evidence="3" id="KW-1185">Reference proteome</keyword>
<evidence type="ECO:0000313" key="2">
    <source>
        <dbReference type="EMBL" id="TCD66465.1"/>
    </source>
</evidence>
<organism evidence="2 3">
    <name type="scientific">Steccherinum ochraceum</name>
    <dbReference type="NCBI Taxonomy" id="92696"/>
    <lineage>
        <taxon>Eukaryota</taxon>
        <taxon>Fungi</taxon>
        <taxon>Dikarya</taxon>
        <taxon>Basidiomycota</taxon>
        <taxon>Agaricomycotina</taxon>
        <taxon>Agaricomycetes</taxon>
        <taxon>Polyporales</taxon>
        <taxon>Steccherinaceae</taxon>
        <taxon>Steccherinum</taxon>
    </lineage>
</organism>
<feature type="region of interest" description="Disordered" evidence="1">
    <location>
        <begin position="16"/>
        <end position="56"/>
    </location>
</feature>
<reference evidence="2 3" key="1">
    <citation type="submission" date="2018-11" db="EMBL/GenBank/DDBJ databases">
        <title>Genome assembly of Steccherinum ochraceum LE-BIN_3174, the white-rot fungus of the Steccherinaceae family (The Residual Polyporoid clade, Polyporales, Basidiomycota).</title>
        <authorList>
            <person name="Fedorova T.V."/>
            <person name="Glazunova O.A."/>
            <person name="Landesman E.O."/>
            <person name="Moiseenko K.V."/>
            <person name="Psurtseva N.V."/>
            <person name="Savinova O.S."/>
            <person name="Shakhova N.V."/>
            <person name="Tyazhelova T.V."/>
            <person name="Vasina D.V."/>
        </authorList>
    </citation>
    <scope>NUCLEOTIDE SEQUENCE [LARGE SCALE GENOMIC DNA]</scope>
    <source>
        <strain evidence="2 3">LE-BIN_3174</strain>
    </source>
</reference>
<comment type="caution">
    <text evidence="2">The sequence shown here is derived from an EMBL/GenBank/DDBJ whole genome shotgun (WGS) entry which is preliminary data.</text>
</comment>
<dbReference type="EMBL" id="RWJN01000134">
    <property type="protein sequence ID" value="TCD66465.1"/>
    <property type="molecule type" value="Genomic_DNA"/>
</dbReference>
<gene>
    <name evidence="2" type="ORF">EIP91_001345</name>
</gene>
<protein>
    <submittedName>
        <fullName evidence="2">Uncharacterized protein</fullName>
    </submittedName>
</protein>
<dbReference type="AlphaFoldDB" id="A0A4R0RKK2"/>
<evidence type="ECO:0000256" key="1">
    <source>
        <dbReference type="SAM" id="MobiDB-lite"/>
    </source>
</evidence>
<dbReference type="Proteomes" id="UP000292702">
    <property type="component" value="Unassembled WGS sequence"/>
</dbReference>
<name>A0A4R0RKK2_9APHY</name>
<feature type="compositionally biased region" description="Polar residues" evidence="1">
    <location>
        <begin position="45"/>
        <end position="56"/>
    </location>
</feature>
<proteinExistence type="predicted"/>